<dbReference type="PANTHER" id="PTHR31394:SF1">
    <property type="entry name" value="TRANSMEMBRANE PROTEIN 199"/>
    <property type="match status" value="1"/>
</dbReference>
<feature type="transmembrane region" description="Helical" evidence="7">
    <location>
        <begin position="117"/>
        <end position="138"/>
    </location>
</feature>
<dbReference type="GO" id="GO:0005789">
    <property type="term" value="C:endoplasmic reticulum membrane"/>
    <property type="evidence" value="ECO:0007669"/>
    <property type="project" value="UniProtKB-SubCell"/>
</dbReference>
<organism evidence="8 9">
    <name type="scientific">Candolleomyces aberdarensis</name>
    <dbReference type="NCBI Taxonomy" id="2316362"/>
    <lineage>
        <taxon>Eukaryota</taxon>
        <taxon>Fungi</taxon>
        <taxon>Dikarya</taxon>
        <taxon>Basidiomycota</taxon>
        <taxon>Agaricomycotina</taxon>
        <taxon>Agaricomycetes</taxon>
        <taxon>Agaricomycetidae</taxon>
        <taxon>Agaricales</taxon>
        <taxon>Agaricineae</taxon>
        <taxon>Psathyrellaceae</taxon>
        <taxon>Candolleomyces</taxon>
    </lineage>
</organism>
<evidence type="ECO:0000256" key="2">
    <source>
        <dbReference type="ARBA" id="ARBA00022692"/>
    </source>
</evidence>
<evidence type="ECO:0000313" key="8">
    <source>
        <dbReference type="EMBL" id="RXW23888.1"/>
    </source>
</evidence>
<feature type="transmembrane region" description="Helical" evidence="7">
    <location>
        <begin position="150"/>
        <end position="172"/>
    </location>
</feature>
<name>A0A4V1Q503_9AGAR</name>
<evidence type="ECO:0008006" key="10">
    <source>
        <dbReference type="Google" id="ProtNLM"/>
    </source>
</evidence>
<sequence length="228" mass="25109">MTTTSKGLNVSLEPHLVDALKQVQNALPEELKAKLSEYVAQPAKPIIPYELLQEVSQWSRTPGGKDKLGSKSMNPQDYSMVSLLAGTTTSPEKSFGDYTPPPSPEKQAADRARERKAITALVNSIFSIFGAGFAAWWASDRTGWRDEYKVLFGLAVGVIVAISEGILFLIWTSRGTSTGSRKSDDGRHKKDDADTEVESKEQDEPTQIIKASTQQDEGSTLRQRHQQL</sequence>
<gene>
    <name evidence="8" type="ORF">EST38_g1947</name>
</gene>
<proteinExistence type="predicted"/>
<dbReference type="Pfam" id="PF11712">
    <property type="entry name" value="Vma12"/>
    <property type="match status" value="1"/>
</dbReference>
<feature type="region of interest" description="Disordered" evidence="6">
    <location>
        <begin position="89"/>
        <end position="112"/>
    </location>
</feature>
<comment type="caution">
    <text evidence="8">The sequence shown here is derived from an EMBL/GenBank/DDBJ whole genome shotgun (WGS) entry which is preliminary data.</text>
</comment>
<accession>A0A4V1Q503</accession>
<keyword evidence="4 7" id="KW-1133">Transmembrane helix</keyword>
<dbReference type="PANTHER" id="PTHR31394">
    <property type="entry name" value="TRANSMEMBRANE PROTEIN 199"/>
    <property type="match status" value="1"/>
</dbReference>
<evidence type="ECO:0000256" key="4">
    <source>
        <dbReference type="ARBA" id="ARBA00022989"/>
    </source>
</evidence>
<evidence type="ECO:0000256" key="3">
    <source>
        <dbReference type="ARBA" id="ARBA00022824"/>
    </source>
</evidence>
<feature type="region of interest" description="Disordered" evidence="6">
    <location>
        <begin position="175"/>
        <end position="228"/>
    </location>
</feature>
<keyword evidence="2 7" id="KW-0812">Transmembrane</keyword>
<dbReference type="OrthoDB" id="3193718at2759"/>
<evidence type="ECO:0000256" key="7">
    <source>
        <dbReference type="SAM" id="Phobius"/>
    </source>
</evidence>
<keyword evidence="9" id="KW-1185">Reference proteome</keyword>
<evidence type="ECO:0000256" key="1">
    <source>
        <dbReference type="ARBA" id="ARBA00004477"/>
    </source>
</evidence>
<protein>
    <recommendedName>
        <fullName evidence="10">Endoplasmic reticulum-based factor for assembly of V-ATPase</fullName>
    </recommendedName>
</protein>
<dbReference type="Proteomes" id="UP000290288">
    <property type="component" value="Unassembled WGS sequence"/>
</dbReference>
<feature type="compositionally biased region" description="Polar residues" evidence="6">
    <location>
        <begin position="209"/>
        <end position="221"/>
    </location>
</feature>
<dbReference type="GO" id="GO:0070072">
    <property type="term" value="P:vacuolar proton-transporting V-type ATPase complex assembly"/>
    <property type="evidence" value="ECO:0007669"/>
    <property type="project" value="InterPro"/>
</dbReference>
<evidence type="ECO:0000256" key="6">
    <source>
        <dbReference type="SAM" id="MobiDB-lite"/>
    </source>
</evidence>
<dbReference type="AlphaFoldDB" id="A0A4V1Q503"/>
<feature type="compositionally biased region" description="Basic and acidic residues" evidence="6">
    <location>
        <begin position="181"/>
        <end position="203"/>
    </location>
</feature>
<keyword evidence="3" id="KW-0256">Endoplasmic reticulum</keyword>
<dbReference type="EMBL" id="SDEE01000030">
    <property type="protein sequence ID" value="RXW23888.1"/>
    <property type="molecule type" value="Genomic_DNA"/>
</dbReference>
<evidence type="ECO:0000313" key="9">
    <source>
        <dbReference type="Proteomes" id="UP000290288"/>
    </source>
</evidence>
<dbReference type="InterPro" id="IPR021013">
    <property type="entry name" value="ATPase_Vma12"/>
</dbReference>
<comment type="subcellular location">
    <subcellularLocation>
        <location evidence="1">Endoplasmic reticulum membrane</location>
        <topology evidence="1">Multi-pass membrane protein</topology>
    </subcellularLocation>
</comment>
<keyword evidence="5 7" id="KW-0472">Membrane</keyword>
<evidence type="ECO:0000256" key="5">
    <source>
        <dbReference type="ARBA" id="ARBA00023136"/>
    </source>
</evidence>
<reference evidence="8 9" key="1">
    <citation type="submission" date="2019-01" db="EMBL/GenBank/DDBJ databases">
        <title>Draft genome sequence of Psathyrella aberdarensis IHI B618.</title>
        <authorList>
            <person name="Buettner E."/>
            <person name="Kellner H."/>
        </authorList>
    </citation>
    <scope>NUCLEOTIDE SEQUENCE [LARGE SCALE GENOMIC DNA]</scope>
    <source>
        <strain evidence="8 9">IHI B618</strain>
    </source>
</reference>